<evidence type="ECO:0000313" key="3">
    <source>
        <dbReference type="Proteomes" id="UP001153678"/>
    </source>
</evidence>
<evidence type="ECO:0000313" key="2">
    <source>
        <dbReference type="EMBL" id="CAI2188658.1"/>
    </source>
</evidence>
<protein>
    <submittedName>
        <fullName evidence="2">4272_t:CDS:1</fullName>
    </submittedName>
</protein>
<dbReference type="SUPFAM" id="SSF52047">
    <property type="entry name" value="RNI-like"/>
    <property type="match status" value="1"/>
</dbReference>
<dbReference type="Gene3D" id="3.80.10.10">
    <property type="entry name" value="Ribonuclease Inhibitor"/>
    <property type="match status" value="1"/>
</dbReference>
<dbReference type="InterPro" id="IPR032675">
    <property type="entry name" value="LRR_dom_sf"/>
</dbReference>
<dbReference type="Pfam" id="PF25372">
    <property type="entry name" value="DUF7885"/>
    <property type="match status" value="1"/>
</dbReference>
<dbReference type="AlphaFoldDB" id="A0A9W4SYX1"/>
<gene>
    <name evidence="2" type="ORF">FWILDA_LOCUS13690</name>
</gene>
<evidence type="ECO:0000259" key="1">
    <source>
        <dbReference type="Pfam" id="PF25372"/>
    </source>
</evidence>
<accession>A0A9W4SYX1</accession>
<feature type="non-terminal residue" evidence="2">
    <location>
        <position position="236"/>
    </location>
</feature>
<sequence>MSFSDNALNLIAEAYPNLKYLNLWNIQAITDKGLCVIAQSYRKLEFLYISYCKDITDESLFEIAENCHLLQEFHIAEAHCITDKSISYIINSCPNLQNLDIAYSKEDIKDASMLLQRCLSIEYLNFSGAMALWNDELIIAIIKGFLNLRYLEIGHNDIGDEIIEALAYTCHNLEHLELDGCSFVSELSISELKSGNAEYVKLKAEFINSIKKDYTDFEAHIVKLKHLSLEQPDRLE</sequence>
<feature type="domain" description="F-box/LRR-repeat protein 15-like leucin rich repeat" evidence="1">
    <location>
        <begin position="27"/>
        <end position="195"/>
    </location>
</feature>
<dbReference type="InterPro" id="IPR006553">
    <property type="entry name" value="Leu-rich_rpt_Cys-con_subtyp"/>
</dbReference>
<comment type="caution">
    <text evidence="2">The sequence shown here is derived from an EMBL/GenBank/DDBJ whole genome shotgun (WGS) entry which is preliminary data.</text>
</comment>
<dbReference type="GO" id="GO:0031146">
    <property type="term" value="P:SCF-dependent proteasomal ubiquitin-dependent protein catabolic process"/>
    <property type="evidence" value="ECO:0007669"/>
    <property type="project" value="TreeGrafter"/>
</dbReference>
<dbReference type="InterPro" id="IPR057207">
    <property type="entry name" value="FBXL15_LRR"/>
</dbReference>
<dbReference type="EMBL" id="CAMKVN010005329">
    <property type="protein sequence ID" value="CAI2188658.1"/>
    <property type="molecule type" value="Genomic_DNA"/>
</dbReference>
<dbReference type="PANTHER" id="PTHR13318">
    <property type="entry name" value="PARTNER OF PAIRED, ISOFORM B-RELATED"/>
    <property type="match status" value="1"/>
</dbReference>
<reference evidence="2" key="1">
    <citation type="submission" date="2022-08" db="EMBL/GenBank/DDBJ databases">
        <authorList>
            <person name="Kallberg Y."/>
            <person name="Tangrot J."/>
            <person name="Rosling A."/>
        </authorList>
    </citation>
    <scope>NUCLEOTIDE SEQUENCE</scope>
    <source>
        <strain evidence="2">Wild A</strain>
    </source>
</reference>
<keyword evidence="3" id="KW-1185">Reference proteome</keyword>
<organism evidence="2 3">
    <name type="scientific">Funneliformis geosporum</name>
    <dbReference type="NCBI Taxonomy" id="1117311"/>
    <lineage>
        <taxon>Eukaryota</taxon>
        <taxon>Fungi</taxon>
        <taxon>Fungi incertae sedis</taxon>
        <taxon>Mucoromycota</taxon>
        <taxon>Glomeromycotina</taxon>
        <taxon>Glomeromycetes</taxon>
        <taxon>Glomerales</taxon>
        <taxon>Glomeraceae</taxon>
        <taxon>Funneliformis</taxon>
    </lineage>
</organism>
<proteinExistence type="predicted"/>
<dbReference type="GO" id="GO:0019005">
    <property type="term" value="C:SCF ubiquitin ligase complex"/>
    <property type="evidence" value="ECO:0007669"/>
    <property type="project" value="TreeGrafter"/>
</dbReference>
<dbReference type="SMART" id="SM00367">
    <property type="entry name" value="LRR_CC"/>
    <property type="match status" value="5"/>
</dbReference>
<dbReference type="Proteomes" id="UP001153678">
    <property type="component" value="Unassembled WGS sequence"/>
</dbReference>
<dbReference type="PANTHER" id="PTHR13318:SF190">
    <property type="entry name" value="PARTNER OF PAIRED, ISOFORM B"/>
    <property type="match status" value="1"/>
</dbReference>
<dbReference type="OrthoDB" id="550575at2759"/>
<name>A0A9W4SYX1_9GLOM</name>